<evidence type="ECO:0000313" key="3">
    <source>
        <dbReference type="Proteomes" id="UP000054937"/>
    </source>
</evidence>
<dbReference type="Proteomes" id="UP000054937">
    <property type="component" value="Unassembled WGS sequence"/>
</dbReference>
<name>A0A0V0QPJ2_PSEPJ</name>
<accession>A0A0V0QPJ2</accession>
<dbReference type="EMBL" id="LDAU01000123">
    <property type="protein sequence ID" value="KRX03925.1"/>
    <property type="molecule type" value="Genomic_DNA"/>
</dbReference>
<evidence type="ECO:0000313" key="2">
    <source>
        <dbReference type="EMBL" id="KRX03925.1"/>
    </source>
</evidence>
<organism evidence="2 3">
    <name type="scientific">Pseudocohnilembus persalinus</name>
    <name type="common">Ciliate</name>
    <dbReference type="NCBI Taxonomy" id="266149"/>
    <lineage>
        <taxon>Eukaryota</taxon>
        <taxon>Sar</taxon>
        <taxon>Alveolata</taxon>
        <taxon>Ciliophora</taxon>
        <taxon>Intramacronucleata</taxon>
        <taxon>Oligohymenophorea</taxon>
        <taxon>Scuticociliatia</taxon>
        <taxon>Philasterida</taxon>
        <taxon>Pseudocohnilembidae</taxon>
        <taxon>Pseudocohnilembus</taxon>
    </lineage>
</organism>
<feature type="compositionally biased region" description="Basic and acidic residues" evidence="1">
    <location>
        <begin position="113"/>
        <end position="124"/>
    </location>
</feature>
<dbReference type="AlphaFoldDB" id="A0A0V0QPJ2"/>
<gene>
    <name evidence="2" type="ORF">PPERSA_12130</name>
</gene>
<comment type="caution">
    <text evidence="2">The sequence shown here is derived from an EMBL/GenBank/DDBJ whole genome shotgun (WGS) entry which is preliminary data.</text>
</comment>
<feature type="region of interest" description="Disordered" evidence="1">
    <location>
        <begin position="96"/>
        <end position="124"/>
    </location>
</feature>
<dbReference type="InParanoid" id="A0A0V0QPJ2"/>
<feature type="region of interest" description="Disordered" evidence="1">
    <location>
        <begin position="410"/>
        <end position="430"/>
    </location>
</feature>
<feature type="region of interest" description="Disordered" evidence="1">
    <location>
        <begin position="322"/>
        <end position="365"/>
    </location>
</feature>
<proteinExistence type="predicted"/>
<feature type="compositionally biased region" description="Acidic residues" evidence="1">
    <location>
        <begin position="248"/>
        <end position="275"/>
    </location>
</feature>
<feature type="compositionally biased region" description="Polar residues" evidence="1">
    <location>
        <begin position="276"/>
        <end position="285"/>
    </location>
</feature>
<feature type="region of interest" description="Disordered" evidence="1">
    <location>
        <begin position="38"/>
        <end position="63"/>
    </location>
</feature>
<feature type="region of interest" description="Disordered" evidence="1">
    <location>
        <begin position="247"/>
        <end position="295"/>
    </location>
</feature>
<keyword evidence="3" id="KW-1185">Reference proteome</keyword>
<reference evidence="2 3" key="1">
    <citation type="journal article" date="2015" name="Sci. Rep.">
        <title>Genome of the facultative scuticociliatosis pathogen Pseudocohnilembus persalinus provides insight into its virulence through horizontal gene transfer.</title>
        <authorList>
            <person name="Xiong J."/>
            <person name="Wang G."/>
            <person name="Cheng J."/>
            <person name="Tian M."/>
            <person name="Pan X."/>
            <person name="Warren A."/>
            <person name="Jiang C."/>
            <person name="Yuan D."/>
            <person name="Miao W."/>
        </authorList>
    </citation>
    <scope>NUCLEOTIDE SEQUENCE [LARGE SCALE GENOMIC DNA]</scope>
    <source>
        <strain evidence="2">36N120E</strain>
    </source>
</reference>
<sequence length="430" mass="50299">MSEDKQLKLNKFEQDNTIAQPYLKFLAQSHNSQFNNIYNNNNLNMNNSSNQNNQNESYSSESSKNINLQTKPFSGIHQMQQIYKNQQKVMKKIMPNNTSQSDSMSQKKKRTSYKAELDTNSRPREKRVKERTILYVLKKVVKWRKVYDKSVKGQDTSNMNVEQYRTANLKQAAEYVQLSRKTLDDYFSMIRRGYNYNFDFRNKYKEKMGVLRQHIKEIENNGGKMKSKGVDVFKIWDMVTEGRSIDINDFEEDELDDDSYEYEDECEDGYQETENAESNLNTETSDIGKKKMKMNNQDEQYIGNNRYEILQNLDMSKSQLNQSFNKSSCQNNLTSQSQNEKQNGATENNNNNNTSSMESESSEQQKVLINPAFNQVFKEKYSQKNQQDNKSQQQNNRLLDIQVNQSQSLDGPLILQNKKNSESISMQTNA</sequence>
<feature type="compositionally biased region" description="Polar residues" evidence="1">
    <location>
        <begin position="322"/>
        <end position="338"/>
    </location>
</feature>
<evidence type="ECO:0000256" key="1">
    <source>
        <dbReference type="SAM" id="MobiDB-lite"/>
    </source>
</evidence>
<protein>
    <submittedName>
        <fullName evidence="2">Uncharacterized protein</fullName>
    </submittedName>
</protein>
<feature type="compositionally biased region" description="Low complexity" evidence="1">
    <location>
        <begin position="339"/>
        <end position="359"/>
    </location>
</feature>